<comment type="catalytic activity">
    <reaction evidence="2">
        <text>2 GTP = 3',3'-c-di-GMP + 2 diphosphate</text>
        <dbReference type="Rhea" id="RHEA:24898"/>
        <dbReference type="ChEBI" id="CHEBI:33019"/>
        <dbReference type="ChEBI" id="CHEBI:37565"/>
        <dbReference type="ChEBI" id="CHEBI:58805"/>
        <dbReference type="EC" id="2.7.7.65"/>
    </reaction>
</comment>
<evidence type="ECO:0000256" key="3">
    <source>
        <dbReference type="SAM" id="Coils"/>
    </source>
</evidence>
<evidence type="ECO:0000313" key="6">
    <source>
        <dbReference type="EMBL" id="MDN3610378.1"/>
    </source>
</evidence>
<reference evidence="7" key="1">
    <citation type="journal article" date="2019" name="Int. J. Syst. Evol. Microbiol.">
        <title>The Global Catalogue of Microorganisms (GCM) 10K type strain sequencing project: providing services to taxonomists for standard genome sequencing and annotation.</title>
        <authorList>
            <consortium name="The Broad Institute Genomics Platform"/>
            <consortium name="The Broad Institute Genome Sequencing Center for Infectious Disease"/>
            <person name="Wu L."/>
            <person name="Ma J."/>
        </authorList>
    </citation>
    <scope>NUCLEOTIDE SEQUENCE [LARGE SCALE GENOMIC DNA]</scope>
    <source>
        <strain evidence="7">CECT 7398</strain>
    </source>
</reference>
<keyword evidence="3" id="KW-0175">Coiled coil</keyword>
<dbReference type="Pfam" id="PF13424">
    <property type="entry name" value="TPR_12"/>
    <property type="match status" value="1"/>
</dbReference>
<keyword evidence="4" id="KW-0732">Signal</keyword>
<dbReference type="RefSeq" id="WP_254868735.1">
    <property type="nucleotide sequence ID" value="NZ_JABEYA020000001.1"/>
</dbReference>
<dbReference type="InterPro" id="IPR029787">
    <property type="entry name" value="Nucleotide_cyclase"/>
</dbReference>
<evidence type="ECO:0000256" key="4">
    <source>
        <dbReference type="SAM" id="SignalP"/>
    </source>
</evidence>
<evidence type="ECO:0000259" key="5">
    <source>
        <dbReference type="PROSITE" id="PS50887"/>
    </source>
</evidence>
<feature type="chain" id="PRO_5047453182" description="diguanylate cyclase" evidence="4">
    <location>
        <begin position="23"/>
        <end position="637"/>
    </location>
</feature>
<dbReference type="Gene3D" id="3.30.70.270">
    <property type="match status" value="1"/>
</dbReference>
<dbReference type="Gene3D" id="1.25.40.10">
    <property type="entry name" value="Tetratricopeptide repeat domain"/>
    <property type="match status" value="2"/>
</dbReference>
<gene>
    <name evidence="6" type="ORF">QWZ16_11750</name>
</gene>
<sequence length="637" mass="72853">MPHLFKPLLTLLAIAFPLFAHAACHIPPKNDYLYQYLGGEPKPMLNFYYNSLCKPSQVDVSRIRLPTEATPSEQALYYFGLRNLREFAGLETSNVPNLVKLASVHQLKWAEAEAKLNQAIDLLDSDHIVEGEQQLLEVVRLAKDIGYRRLLGRAYRWLGNAKIQRADIKASLHYYKVAYAVLEAMDDHFQTTMTLNNIATVYMQSKEWPRAEHYISRALGLYDSQGYDNHLFEAILYSNASAIYFAMNDKVPSQQYMQKALQEANATGSNQIKLTILSNMSKQYSDAGYVEQALELAKRCINEAHIHTSISGLTLARCYSAYSEANAAAKNFEASIDYAKQVIKTLASSASDDILLQIDTLETLVRAYETQGNYQQALAYMERQSIVQQRFYRQAFDDEILNEKYALERDLNSSELKLLEARNELQQTKLNAQRTRDILLVCLFVLIAFLFSRRLFKMKRLNRELEDQNTTDLLTGLSNRRYVENWLLNRSSSPLHNRLYGLGVVDIDHFKHFNDTHGHDIGDQVLQATATLLKNNIRGEDIVARWGGEEFVILISVDNGHAIEETLERLRTSVSQHQLTIGEKILAVTISIGCQLCNEDELTNRWDFVFKAADDALYQAKQNGRNQYVLFHRQDES</sequence>
<keyword evidence="7" id="KW-1185">Reference proteome</keyword>
<feature type="domain" description="GGDEF" evidence="5">
    <location>
        <begin position="498"/>
        <end position="633"/>
    </location>
</feature>
<dbReference type="InterPro" id="IPR050469">
    <property type="entry name" value="Diguanylate_Cyclase"/>
</dbReference>
<protein>
    <recommendedName>
        <fullName evidence="1">diguanylate cyclase</fullName>
        <ecNumber evidence="1">2.7.7.65</ecNumber>
    </recommendedName>
</protein>
<evidence type="ECO:0000256" key="1">
    <source>
        <dbReference type="ARBA" id="ARBA00012528"/>
    </source>
</evidence>
<feature type="coiled-coil region" evidence="3">
    <location>
        <begin position="404"/>
        <end position="438"/>
    </location>
</feature>
<comment type="caution">
    <text evidence="6">The sequence shown here is derived from an EMBL/GenBank/DDBJ whole genome shotgun (WGS) entry which is preliminary data.</text>
</comment>
<proteinExistence type="predicted"/>
<dbReference type="SMART" id="SM00267">
    <property type="entry name" value="GGDEF"/>
    <property type="match status" value="1"/>
</dbReference>
<evidence type="ECO:0000256" key="2">
    <source>
        <dbReference type="ARBA" id="ARBA00034247"/>
    </source>
</evidence>
<dbReference type="InterPro" id="IPR000160">
    <property type="entry name" value="GGDEF_dom"/>
</dbReference>
<dbReference type="EC" id="2.7.7.65" evidence="1"/>
<dbReference type="SUPFAM" id="SSF55073">
    <property type="entry name" value="Nucleotide cyclase"/>
    <property type="match status" value="1"/>
</dbReference>
<name>A0ABT8BUN6_9VIBR</name>
<dbReference type="PANTHER" id="PTHR45138:SF9">
    <property type="entry name" value="DIGUANYLATE CYCLASE DGCM-RELATED"/>
    <property type="match status" value="1"/>
</dbReference>
<dbReference type="NCBIfam" id="TIGR00254">
    <property type="entry name" value="GGDEF"/>
    <property type="match status" value="1"/>
</dbReference>
<dbReference type="Proteomes" id="UP001238540">
    <property type="component" value="Unassembled WGS sequence"/>
</dbReference>
<dbReference type="Pfam" id="PF00990">
    <property type="entry name" value="GGDEF"/>
    <property type="match status" value="1"/>
</dbReference>
<dbReference type="EMBL" id="JAUFQC010000001">
    <property type="protein sequence ID" value="MDN3610378.1"/>
    <property type="molecule type" value="Genomic_DNA"/>
</dbReference>
<organism evidence="6 7">
    <name type="scientific">Vibrio ostreicida</name>
    <dbReference type="NCBI Taxonomy" id="526588"/>
    <lineage>
        <taxon>Bacteria</taxon>
        <taxon>Pseudomonadati</taxon>
        <taxon>Pseudomonadota</taxon>
        <taxon>Gammaproteobacteria</taxon>
        <taxon>Vibrionales</taxon>
        <taxon>Vibrionaceae</taxon>
        <taxon>Vibrio</taxon>
    </lineage>
</organism>
<evidence type="ECO:0000313" key="7">
    <source>
        <dbReference type="Proteomes" id="UP001238540"/>
    </source>
</evidence>
<feature type="signal peptide" evidence="4">
    <location>
        <begin position="1"/>
        <end position="22"/>
    </location>
</feature>
<accession>A0ABT8BUN6</accession>
<dbReference type="InterPro" id="IPR043128">
    <property type="entry name" value="Rev_trsase/Diguanyl_cyclase"/>
</dbReference>
<dbReference type="InterPro" id="IPR011990">
    <property type="entry name" value="TPR-like_helical_dom_sf"/>
</dbReference>
<dbReference type="PROSITE" id="PS50887">
    <property type="entry name" value="GGDEF"/>
    <property type="match status" value="1"/>
</dbReference>
<dbReference type="SUPFAM" id="SSF48452">
    <property type="entry name" value="TPR-like"/>
    <property type="match status" value="1"/>
</dbReference>
<dbReference type="CDD" id="cd01949">
    <property type="entry name" value="GGDEF"/>
    <property type="match status" value="1"/>
</dbReference>
<dbReference type="PANTHER" id="PTHR45138">
    <property type="entry name" value="REGULATORY COMPONENTS OF SENSORY TRANSDUCTION SYSTEM"/>
    <property type="match status" value="1"/>
</dbReference>